<gene>
    <name evidence="1" type="ORF">LF1_46010</name>
</gene>
<accession>A0A5B1CQX1</accession>
<keyword evidence="2" id="KW-1185">Reference proteome</keyword>
<evidence type="ECO:0000313" key="2">
    <source>
        <dbReference type="Proteomes" id="UP000322699"/>
    </source>
</evidence>
<proteinExistence type="predicted"/>
<dbReference type="AlphaFoldDB" id="A0A5B1CQX1"/>
<dbReference type="OrthoDB" id="281891at2"/>
<reference evidence="1 2" key="1">
    <citation type="submission" date="2019-08" db="EMBL/GenBank/DDBJ databases">
        <title>Deep-cultivation of Planctomycetes and their phenomic and genomic characterization uncovers novel biology.</title>
        <authorList>
            <person name="Wiegand S."/>
            <person name="Jogler M."/>
            <person name="Boedeker C."/>
            <person name="Pinto D."/>
            <person name="Vollmers J."/>
            <person name="Rivas-Marin E."/>
            <person name="Kohn T."/>
            <person name="Peeters S.H."/>
            <person name="Heuer A."/>
            <person name="Rast P."/>
            <person name="Oberbeckmann S."/>
            <person name="Bunk B."/>
            <person name="Jeske O."/>
            <person name="Meyerdierks A."/>
            <person name="Storesund J.E."/>
            <person name="Kallscheuer N."/>
            <person name="Luecker S."/>
            <person name="Lage O.M."/>
            <person name="Pohl T."/>
            <person name="Merkel B.J."/>
            <person name="Hornburger P."/>
            <person name="Mueller R.-W."/>
            <person name="Bruemmer F."/>
            <person name="Labrenz M."/>
            <person name="Spormann A.M."/>
            <person name="Op Den Camp H."/>
            <person name="Overmann J."/>
            <person name="Amann R."/>
            <person name="Jetten M.S.M."/>
            <person name="Mascher T."/>
            <person name="Medema M.H."/>
            <person name="Devos D.P."/>
            <person name="Kaster A.-K."/>
            <person name="Ovreas L."/>
            <person name="Rohde M."/>
            <person name="Galperin M.Y."/>
            <person name="Jogler C."/>
        </authorList>
    </citation>
    <scope>NUCLEOTIDE SEQUENCE [LARGE SCALE GENOMIC DNA]</scope>
    <source>
        <strain evidence="1 2">LF1</strain>
    </source>
</reference>
<dbReference type="Proteomes" id="UP000322699">
    <property type="component" value="Unassembled WGS sequence"/>
</dbReference>
<dbReference type="RefSeq" id="WP_149752988.1">
    <property type="nucleotide sequence ID" value="NZ_LWSK01000095.1"/>
</dbReference>
<comment type="caution">
    <text evidence="1">The sequence shown here is derived from an EMBL/GenBank/DDBJ whole genome shotgun (WGS) entry which is preliminary data.</text>
</comment>
<name>A0A5B1CQX1_9BACT</name>
<dbReference type="EMBL" id="VRLW01000001">
    <property type="protein sequence ID" value="KAA1262040.1"/>
    <property type="molecule type" value="Genomic_DNA"/>
</dbReference>
<protein>
    <submittedName>
        <fullName evidence="1">Uncharacterized protein</fullName>
    </submittedName>
</protein>
<organism evidence="1 2">
    <name type="scientific">Rubripirellula obstinata</name>
    <dbReference type="NCBI Taxonomy" id="406547"/>
    <lineage>
        <taxon>Bacteria</taxon>
        <taxon>Pseudomonadati</taxon>
        <taxon>Planctomycetota</taxon>
        <taxon>Planctomycetia</taxon>
        <taxon>Pirellulales</taxon>
        <taxon>Pirellulaceae</taxon>
        <taxon>Rubripirellula</taxon>
    </lineage>
</organism>
<sequence length="80" mass="8647">MSSGTTSRSPTGDNVVVRLRRGIQQAKAAGFEVRMEHLGDGEAGWCQIGSKRILFLDAAQTAQDQLEELGEALANFRRAA</sequence>
<evidence type="ECO:0000313" key="1">
    <source>
        <dbReference type="EMBL" id="KAA1262040.1"/>
    </source>
</evidence>